<dbReference type="GO" id="GO:0046872">
    <property type="term" value="F:metal ion binding"/>
    <property type="evidence" value="ECO:0007669"/>
    <property type="project" value="UniProtKB-KW"/>
</dbReference>
<dbReference type="AlphaFoldDB" id="A0A7W6BJM1"/>
<dbReference type="RefSeq" id="WP_188073524.1">
    <property type="nucleotide sequence ID" value="NZ_BSPS01000011.1"/>
</dbReference>
<dbReference type="InterPro" id="IPR036866">
    <property type="entry name" value="RibonucZ/Hydroxyglut_hydro"/>
</dbReference>
<evidence type="ECO:0000313" key="7">
    <source>
        <dbReference type="Proteomes" id="UP000571950"/>
    </source>
</evidence>
<dbReference type="SUPFAM" id="SSF56281">
    <property type="entry name" value="Metallo-hydrolase/oxidoreductase"/>
    <property type="match status" value="1"/>
</dbReference>
<evidence type="ECO:0000256" key="2">
    <source>
        <dbReference type="ARBA" id="ARBA00022723"/>
    </source>
</evidence>
<dbReference type="CDD" id="cd07720">
    <property type="entry name" value="OPHC2-like_MBL-fold"/>
    <property type="match status" value="1"/>
</dbReference>
<keyword evidence="7" id="KW-1185">Reference proteome</keyword>
<dbReference type="PANTHER" id="PTHR42978:SF6">
    <property type="entry name" value="QUORUM-QUENCHING LACTONASE YTNP-RELATED"/>
    <property type="match status" value="1"/>
</dbReference>
<comment type="similarity">
    <text evidence="1">Belongs to the metallo-beta-lactamase superfamily.</text>
</comment>
<keyword evidence="4" id="KW-0862">Zinc</keyword>
<gene>
    <name evidence="6" type="ORF">GGR43_003979</name>
</gene>
<reference evidence="6 7" key="1">
    <citation type="submission" date="2020-08" db="EMBL/GenBank/DDBJ databases">
        <title>Genomic Encyclopedia of Type Strains, Phase IV (KMG-IV): sequencing the most valuable type-strain genomes for metagenomic binning, comparative biology and taxonomic classification.</title>
        <authorList>
            <person name="Goeker M."/>
        </authorList>
    </citation>
    <scope>NUCLEOTIDE SEQUENCE [LARGE SCALE GENOMIC DNA]</scope>
    <source>
        <strain evidence="6 7">DSM 26189</strain>
    </source>
</reference>
<evidence type="ECO:0000256" key="3">
    <source>
        <dbReference type="ARBA" id="ARBA00022801"/>
    </source>
</evidence>
<evidence type="ECO:0000313" key="6">
    <source>
        <dbReference type="EMBL" id="MBB3928235.1"/>
    </source>
</evidence>
<keyword evidence="2" id="KW-0479">Metal-binding</keyword>
<protein>
    <submittedName>
        <fullName evidence="6">Glyoxylase-like metal-dependent hydrolase (Beta-lactamase superfamily II)</fullName>
    </submittedName>
</protein>
<accession>A0A7W6BJM1</accession>
<evidence type="ECO:0000256" key="1">
    <source>
        <dbReference type="ARBA" id="ARBA00007749"/>
    </source>
</evidence>
<dbReference type="InterPro" id="IPR051013">
    <property type="entry name" value="MBL_superfamily_lactonases"/>
</dbReference>
<dbReference type="SMART" id="SM00849">
    <property type="entry name" value="Lactamase_B"/>
    <property type="match status" value="1"/>
</dbReference>
<feature type="domain" description="Metallo-beta-lactamase" evidence="5">
    <location>
        <begin position="67"/>
        <end position="281"/>
    </location>
</feature>
<dbReference type="GO" id="GO:0016787">
    <property type="term" value="F:hydrolase activity"/>
    <property type="evidence" value="ECO:0007669"/>
    <property type="project" value="UniProtKB-KW"/>
</dbReference>
<evidence type="ECO:0000259" key="5">
    <source>
        <dbReference type="SMART" id="SM00849"/>
    </source>
</evidence>
<sequence>MSTPARLASGQEDELFRKLTVGTLDCVALSDGYVEGPLSIAAPEIAEDELKGFLADHGQNTDRNRTTITCLLVRDYRGEDVLVDSGIGTLPGPDSLPIATAGRLPRALAAAGIDPASIRTILISHIHPDHIGGLFDNDDRPLFPNARYHVSQEEVDFWGREPDLSGTLMPPPMRVETIWAAQRFLALGKDRLVIFRAGEEAMPGVGTILLDGHTPGQVGFLFDAGDDKLFYTADAAGNRYISVERPDWRFSFDTDAPLAIATRKRLIDLAIETGWSMFTPHFTWPALGRMTRQDGLAVWRPS</sequence>
<dbReference type="Pfam" id="PF00753">
    <property type="entry name" value="Lactamase_B"/>
    <property type="match status" value="1"/>
</dbReference>
<comment type="caution">
    <text evidence="6">The sequence shown here is derived from an EMBL/GenBank/DDBJ whole genome shotgun (WGS) entry which is preliminary data.</text>
</comment>
<evidence type="ECO:0000256" key="4">
    <source>
        <dbReference type="ARBA" id="ARBA00022833"/>
    </source>
</evidence>
<dbReference type="Proteomes" id="UP000571950">
    <property type="component" value="Unassembled WGS sequence"/>
</dbReference>
<organism evidence="6 7">
    <name type="scientific">Sphingobium jiangsuense</name>
    <dbReference type="NCBI Taxonomy" id="870476"/>
    <lineage>
        <taxon>Bacteria</taxon>
        <taxon>Pseudomonadati</taxon>
        <taxon>Pseudomonadota</taxon>
        <taxon>Alphaproteobacteria</taxon>
        <taxon>Sphingomonadales</taxon>
        <taxon>Sphingomonadaceae</taxon>
        <taxon>Sphingobium</taxon>
    </lineage>
</organism>
<dbReference type="InterPro" id="IPR001279">
    <property type="entry name" value="Metallo-B-lactamas"/>
</dbReference>
<dbReference type="PANTHER" id="PTHR42978">
    <property type="entry name" value="QUORUM-QUENCHING LACTONASE YTNP-RELATED-RELATED"/>
    <property type="match status" value="1"/>
</dbReference>
<name>A0A7W6BJM1_9SPHN</name>
<dbReference type="Gene3D" id="3.60.15.10">
    <property type="entry name" value="Ribonuclease Z/Hydroxyacylglutathione hydrolase-like"/>
    <property type="match status" value="1"/>
</dbReference>
<dbReference type="EMBL" id="JACIDT010000021">
    <property type="protein sequence ID" value="MBB3928235.1"/>
    <property type="molecule type" value="Genomic_DNA"/>
</dbReference>
<proteinExistence type="inferred from homology"/>
<keyword evidence="3 6" id="KW-0378">Hydrolase</keyword>